<gene>
    <name evidence="1" type="ORF">TVAG_291070</name>
</gene>
<dbReference type="RefSeq" id="XP_001313330.1">
    <property type="nucleotide sequence ID" value="XM_001313329.1"/>
</dbReference>
<evidence type="ECO:0000313" key="1">
    <source>
        <dbReference type="EMBL" id="EAY00401.1"/>
    </source>
</evidence>
<sequence length="163" mass="18422">MLPNKTWILDIVIKDGDYIWSSNEVENGMWLVVSCDGAPQPFSTNQVAFSDKPQWEFPFRLCLEFHDIGKSYLYFTLCSFQLNGQGIRPVARSRIGLYSMPIGSPKQFSFPLYHAMNSACKVITLRVIATLSAITAPTYQPFDDFLLLPSSGNFSIDNFPTFT</sequence>
<organism evidence="1 2">
    <name type="scientific">Trichomonas vaginalis (strain ATCC PRA-98 / G3)</name>
    <dbReference type="NCBI Taxonomy" id="412133"/>
    <lineage>
        <taxon>Eukaryota</taxon>
        <taxon>Metamonada</taxon>
        <taxon>Parabasalia</taxon>
        <taxon>Trichomonadida</taxon>
        <taxon>Trichomonadidae</taxon>
        <taxon>Trichomonas</taxon>
    </lineage>
</organism>
<proteinExistence type="predicted"/>
<dbReference type="VEuPathDB" id="TrichDB:TVAG_291070"/>
<evidence type="ECO:0000313" key="2">
    <source>
        <dbReference type="Proteomes" id="UP000001542"/>
    </source>
</evidence>
<dbReference type="OrthoDB" id="10431338at2759"/>
<reference evidence="1" key="2">
    <citation type="journal article" date="2007" name="Science">
        <title>Draft genome sequence of the sexually transmitted pathogen Trichomonas vaginalis.</title>
        <authorList>
            <person name="Carlton J.M."/>
            <person name="Hirt R.P."/>
            <person name="Silva J.C."/>
            <person name="Delcher A.L."/>
            <person name="Schatz M."/>
            <person name="Zhao Q."/>
            <person name="Wortman J.R."/>
            <person name="Bidwell S.L."/>
            <person name="Alsmark U.C.M."/>
            <person name="Besteiro S."/>
            <person name="Sicheritz-Ponten T."/>
            <person name="Noel C.J."/>
            <person name="Dacks J.B."/>
            <person name="Foster P.G."/>
            <person name="Simillion C."/>
            <person name="Van de Peer Y."/>
            <person name="Miranda-Saavedra D."/>
            <person name="Barton G.J."/>
            <person name="Westrop G.D."/>
            <person name="Mueller S."/>
            <person name="Dessi D."/>
            <person name="Fiori P.L."/>
            <person name="Ren Q."/>
            <person name="Paulsen I."/>
            <person name="Zhang H."/>
            <person name="Bastida-Corcuera F.D."/>
            <person name="Simoes-Barbosa A."/>
            <person name="Brown M.T."/>
            <person name="Hayes R.D."/>
            <person name="Mukherjee M."/>
            <person name="Okumura C.Y."/>
            <person name="Schneider R."/>
            <person name="Smith A.J."/>
            <person name="Vanacova S."/>
            <person name="Villalvazo M."/>
            <person name="Haas B.J."/>
            <person name="Pertea M."/>
            <person name="Feldblyum T.V."/>
            <person name="Utterback T.R."/>
            <person name="Shu C.L."/>
            <person name="Osoegawa K."/>
            <person name="de Jong P.J."/>
            <person name="Hrdy I."/>
            <person name="Horvathova L."/>
            <person name="Zubacova Z."/>
            <person name="Dolezal P."/>
            <person name="Malik S.B."/>
            <person name="Logsdon J.M. Jr."/>
            <person name="Henze K."/>
            <person name="Gupta A."/>
            <person name="Wang C.C."/>
            <person name="Dunne R.L."/>
            <person name="Upcroft J.A."/>
            <person name="Upcroft P."/>
            <person name="White O."/>
            <person name="Salzberg S.L."/>
            <person name="Tang P."/>
            <person name="Chiu C.-H."/>
            <person name="Lee Y.-S."/>
            <person name="Embley T.M."/>
            <person name="Coombs G.H."/>
            <person name="Mottram J.C."/>
            <person name="Tachezy J."/>
            <person name="Fraser-Liggett C.M."/>
            <person name="Johnson P.J."/>
        </authorList>
    </citation>
    <scope>NUCLEOTIDE SEQUENCE [LARGE SCALE GENOMIC DNA]</scope>
    <source>
        <strain evidence="1">G3</strain>
    </source>
</reference>
<keyword evidence="2" id="KW-1185">Reference proteome</keyword>
<name>A2F3Y5_TRIV3</name>
<dbReference type="EMBL" id="DS113603">
    <property type="protein sequence ID" value="EAY00401.1"/>
    <property type="molecule type" value="Genomic_DNA"/>
</dbReference>
<protein>
    <recommendedName>
        <fullName evidence="3">C2 domain containing protein</fullName>
    </recommendedName>
</protein>
<evidence type="ECO:0008006" key="3">
    <source>
        <dbReference type="Google" id="ProtNLM"/>
    </source>
</evidence>
<dbReference type="AlphaFoldDB" id="A2F3Y5"/>
<dbReference type="KEGG" id="tva:4758221"/>
<reference evidence="1" key="1">
    <citation type="submission" date="2006-10" db="EMBL/GenBank/DDBJ databases">
        <authorList>
            <person name="Amadeo P."/>
            <person name="Zhao Q."/>
            <person name="Wortman J."/>
            <person name="Fraser-Liggett C."/>
            <person name="Carlton J."/>
        </authorList>
    </citation>
    <scope>NUCLEOTIDE SEQUENCE</scope>
    <source>
        <strain evidence="1">G3</strain>
    </source>
</reference>
<dbReference type="Proteomes" id="UP000001542">
    <property type="component" value="Unassembled WGS sequence"/>
</dbReference>
<dbReference type="VEuPathDB" id="TrichDB:TVAGG3_0307690"/>
<accession>A2F3Y5</accession>
<dbReference type="InParanoid" id="A2F3Y5"/>